<feature type="compositionally biased region" description="Basic and acidic residues" evidence="1">
    <location>
        <begin position="12"/>
        <end position="21"/>
    </location>
</feature>
<reference evidence="2 3" key="1">
    <citation type="submission" date="2015-12" db="EMBL/GenBank/DDBJ databases">
        <title>Draft genome sequence of Moniliophthora roreri, the causal agent of frosty pod rot of cacao.</title>
        <authorList>
            <person name="Aime M.C."/>
            <person name="Diaz-Valderrama J.R."/>
            <person name="Kijpornyongpan T."/>
            <person name="Phillips-Mora W."/>
        </authorList>
    </citation>
    <scope>NUCLEOTIDE SEQUENCE [LARGE SCALE GENOMIC DNA]</scope>
    <source>
        <strain evidence="2 3">MCA 2952</strain>
    </source>
</reference>
<evidence type="ECO:0000313" key="3">
    <source>
        <dbReference type="Proteomes" id="UP000054988"/>
    </source>
</evidence>
<feature type="region of interest" description="Disordered" evidence="1">
    <location>
        <begin position="1"/>
        <end position="26"/>
    </location>
</feature>
<evidence type="ECO:0000313" key="2">
    <source>
        <dbReference type="EMBL" id="KTB38947.1"/>
    </source>
</evidence>
<accession>A0A0W0FRK9</accession>
<sequence>MVQTTTTNTVGLDERSRKTGPAERSTSSLGCTLVAAPIRSIRSELQVRLWYVVVPISSLNLEISYPIQDHASLLSSQEMYEYGKRILSRDNTLAPSSHDGFMVDIEWVSGWEEKGDAGNQAHTSTHRRIGDRIDYKLSNRAPVHLARDALLEESASIDNKRPRTHNWLIRYVIISAKNYVRKVEFDGMTMQDMEQLEQLDEAVVGRHAAS</sequence>
<organism evidence="2 3">
    <name type="scientific">Moniliophthora roreri</name>
    <name type="common">Frosty pod rot fungus</name>
    <name type="synonym">Monilia roreri</name>
    <dbReference type="NCBI Taxonomy" id="221103"/>
    <lineage>
        <taxon>Eukaryota</taxon>
        <taxon>Fungi</taxon>
        <taxon>Dikarya</taxon>
        <taxon>Basidiomycota</taxon>
        <taxon>Agaricomycotina</taxon>
        <taxon>Agaricomycetes</taxon>
        <taxon>Agaricomycetidae</taxon>
        <taxon>Agaricales</taxon>
        <taxon>Marasmiineae</taxon>
        <taxon>Marasmiaceae</taxon>
        <taxon>Moniliophthora</taxon>
    </lineage>
</organism>
<dbReference type="EMBL" id="LATX01001716">
    <property type="protein sequence ID" value="KTB38947.1"/>
    <property type="molecule type" value="Genomic_DNA"/>
</dbReference>
<gene>
    <name evidence="2" type="ORF">WG66_8456</name>
</gene>
<dbReference type="AlphaFoldDB" id="A0A0W0FRK9"/>
<comment type="caution">
    <text evidence="2">The sequence shown here is derived from an EMBL/GenBank/DDBJ whole genome shotgun (WGS) entry which is preliminary data.</text>
</comment>
<proteinExistence type="predicted"/>
<feature type="compositionally biased region" description="Polar residues" evidence="1">
    <location>
        <begin position="1"/>
        <end position="10"/>
    </location>
</feature>
<dbReference type="Proteomes" id="UP000054988">
    <property type="component" value="Unassembled WGS sequence"/>
</dbReference>
<evidence type="ECO:0000256" key="1">
    <source>
        <dbReference type="SAM" id="MobiDB-lite"/>
    </source>
</evidence>
<protein>
    <submittedName>
        <fullName evidence="2">Uncharacterized protein</fullName>
    </submittedName>
</protein>
<name>A0A0W0FRK9_MONRR</name>